<comment type="caution">
    <text evidence="1">The sequence shown here is derived from an EMBL/GenBank/DDBJ whole genome shotgun (WGS) entry which is preliminary data.</text>
</comment>
<name>A0A2K3PFU9_TRIPR</name>
<organism evidence="1 2">
    <name type="scientific">Trifolium pratense</name>
    <name type="common">Red clover</name>
    <dbReference type="NCBI Taxonomy" id="57577"/>
    <lineage>
        <taxon>Eukaryota</taxon>
        <taxon>Viridiplantae</taxon>
        <taxon>Streptophyta</taxon>
        <taxon>Embryophyta</taxon>
        <taxon>Tracheophyta</taxon>
        <taxon>Spermatophyta</taxon>
        <taxon>Magnoliopsida</taxon>
        <taxon>eudicotyledons</taxon>
        <taxon>Gunneridae</taxon>
        <taxon>Pentapetalae</taxon>
        <taxon>rosids</taxon>
        <taxon>fabids</taxon>
        <taxon>Fabales</taxon>
        <taxon>Fabaceae</taxon>
        <taxon>Papilionoideae</taxon>
        <taxon>50 kb inversion clade</taxon>
        <taxon>NPAAA clade</taxon>
        <taxon>Hologalegina</taxon>
        <taxon>IRL clade</taxon>
        <taxon>Trifolieae</taxon>
        <taxon>Trifolium</taxon>
    </lineage>
</organism>
<reference evidence="1 2" key="1">
    <citation type="journal article" date="2014" name="Am. J. Bot.">
        <title>Genome assembly and annotation for red clover (Trifolium pratense; Fabaceae).</title>
        <authorList>
            <person name="Istvanek J."/>
            <person name="Jaros M."/>
            <person name="Krenek A."/>
            <person name="Repkova J."/>
        </authorList>
    </citation>
    <scope>NUCLEOTIDE SEQUENCE [LARGE SCALE GENOMIC DNA]</scope>
    <source>
        <strain evidence="2">cv. Tatra</strain>
        <tissue evidence="1">Young leaves</tissue>
    </source>
</reference>
<reference evidence="1 2" key="2">
    <citation type="journal article" date="2017" name="Front. Plant Sci.">
        <title>Gene Classification and Mining of Molecular Markers Useful in Red Clover (Trifolium pratense) Breeding.</title>
        <authorList>
            <person name="Istvanek J."/>
            <person name="Dluhosova J."/>
            <person name="Dluhos P."/>
            <person name="Patkova L."/>
            <person name="Nedelnik J."/>
            <person name="Repkova J."/>
        </authorList>
    </citation>
    <scope>NUCLEOTIDE SEQUENCE [LARGE SCALE GENOMIC DNA]</scope>
    <source>
        <strain evidence="2">cv. Tatra</strain>
        <tissue evidence="1">Young leaves</tissue>
    </source>
</reference>
<dbReference type="Proteomes" id="UP000236291">
    <property type="component" value="Unassembled WGS sequence"/>
</dbReference>
<dbReference type="AlphaFoldDB" id="A0A2K3PFU9"/>
<accession>A0A2K3PFU9</accession>
<evidence type="ECO:0000313" key="1">
    <source>
        <dbReference type="EMBL" id="PNY14169.1"/>
    </source>
</evidence>
<dbReference type="EMBL" id="ASHM01006637">
    <property type="protein sequence ID" value="PNY14169.1"/>
    <property type="molecule type" value="Genomic_DNA"/>
</dbReference>
<protein>
    <submittedName>
        <fullName evidence="1">Uncharacterized protein</fullName>
    </submittedName>
</protein>
<sequence length="71" mass="8128">MARGKVNGRDIEEDALMMGEGVEKVKIFEMEEEEDELLLKVKRGRVKVFATDDNAIIMQFTFLLVLSCLFS</sequence>
<proteinExistence type="predicted"/>
<evidence type="ECO:0000313" key="2">
    <source>
        <dbReference type="Proteomes" id="UP000236291"/>
    </source>
</evidence>
<gene>
    <name evidence="1" type="ORF">L195_g010843</name>
</gene>